<feature type="domain" description="Alcohol dehydrogenase-like N-terminal" evidence="8">
    <location>
        <begin position="35"/>
        <end position="148"/>
    </location>
</feature>
<dbReference type="InterPro" id="IPR036291">
    <property type="entry name" value="NAD(P)-bd_dom_sf"/>
</dbReference>
<dbReference type="EC" id="1.1.1.14" evidence="9"/>
<reference evidence="9 10" key="1">
    <citation type="submission" date="2020-07" db="EMBL/GenBank/DDBJ databases">
        <title>Sequencing the genomes of 1000 actinobacteria strains.</title>
        <authorList>
            <person name="Klenk H.-P."/>
        </authorList>
    </citation>
    <scope>NUCLEOTIDE SEQUENCE [LARGE SCALE GENOMIC DNA]</scope>
    <source>
        <strain evidence="9 10">DSM 45975</strain>
    </source>
</reference>
<dbReference type="InterPro" id="IPR013154">
    <property type="entry name" value="ADH-like_N"/>
</dbReference>
<evidence type="ECO:0000256" key="6">
    <source>
        <dbReference type="RuleBase" id="RU361277"/>
    </source>
</evidence>
<dbReference type="Pfam" id="PF08240">
    <property type="entry name" value="ADH_N"/>
    <property type="match status" value="1"/>
</dbReference>
<evidence type="ECO:0000256" key="3">
    <source>
        <dbReference type="ARBA" id="ARBA00022723"/>
    </source>
</evidence>
<keyword evidence="5 9" id="KW-0560">Oxidoreductase</keyword>
<feature type="domain" description="Alcohol dehydrogenase-like C-terminal" evidence="7">
    <location>
        <begin position="186"/>
        <end position="305"/>
    </location>
</feature>
<protein>
    <submittedName>
        <fullName evidence="9">L-iditol 2-dehydrogenase</fullName>
        <ecNumber evidence="9">1.1.1.14</ecNumber>
    </submittedName>
</protein>
<dbReference type="Gene3D" id="3.90.180.10">
    <property type="entry name" value="Medium-chain alcohol dehydrogenases, catalytic domain"/>
    <property type="match status" value="1"/>
</dbReference>
<dbReference type="PROSITE" id="PS00059">
    <property type="entry name" value="ADH_ZINC"/>
    <property type="match status" value="1"/>
</dbReference>
<dbReference type="InterPro" id="IPR045306">
    <property type="entry name" value="SDH-like"/>
</dbReference>
<proteinExistence type="inferred from homology"/>
<dbReference type="Proteomes" id="UP000569329">
    <property type="component" value="Unassembled WGS sequence"/>
</dbReference>
<dbReference type="PANTHER" id="PTHR43161">
    <property type="entry name" value="SORBITOL DEHYDROGENASE"/>
    <property type="match status" value="1"/>
</dbReference>
<dbReference type="InterPro" id="IPR011032">
    <property type="entry name" value="GroES-like_sf"/>
</dbReference>
<evidence type="ECO:0000256" key="2">
    <source>
        <dbReference type="ARBA" id="ARBA00008072"/>
    </source>
</evidence>
<evidence type="ECO:0000256" key="4">
    <source>
        <dbReference type="ARBA" id="ARBA00022833"/>
    </source>
</evidence>
<dbReference type="GO" id="GO:0003939">
    <property type="term" value="F:L-iditol 2-dehydrogenase (NAD+) activity"/>
    <property type="evidence" value="ECO:0007669"/>
    <property type="project" value="UniProtKB-EC"/>
</dbReference>
<evidence type="ECO:0000259" key="8">
    <source>
        <dbReference type="Pfam" id="PF08240"/>
    </source>
</evidence>
<dbReference type="EMBL" id="JACGWZ010000001">
    <property type="protein sequence ID" value="MBA8823742.1"/>
    <property type="molecule type" value="Genomic_DNA"/>
</dbReference>
<keyword evidence="4 6" id="KW-0862">Zinc</keyword>
<gene>
    <name evidence="9" type="ORF">FHX42_001071</name>
</gene>
<evidence type="ECO:0000313" key="10">
    <source>
        <dbReference type="Proteomes" id="UP000569329"/>
    </source>
</evidence>
<dbReference type="SUPFAM" id="SSF51735">
    <property type="entry name" value="NAD(P)-binding Rossmann-fold domains"/>
    <property type="match status" value="1"/>
</dbReference>
<dbReference type="Gene3D" id="3.40.50.720">
    <property type="entry name" value="NAD(P)-binding Rossmann-like Domain"/>
    <property type="match status" value="1"/>
</dbReference>
<dbReference type="CDD" id="cd05285">
    <property type="entry name" value="sorbitol_DH"/>
    <property type="match status" value="1"/>
</dbReference>
<sequence length="348" mass="36300">MTATADTATGTMRAAVLTGPSTVAVQHRPVPVPARDEVLVRVGSVGICGSDVHYYRHGRIGSMIVDGPLVLGHEAGGRVVDTGDDVDTALLGQRVALEPQRPCRRCHHCKGGRYNLCPEMEFFATPPIDGAFCDYVTVPADFAHPVPDTLSDEAVALLEPLSVGVWACHKGDVGPGSRVFVTGAGPIGAVTVQAARAAGATEIIVSDPVASRRERMLDFGASRVVDSGTFVPDDLDADAFIDCSGATPAVLGGIRAVRGGGAVVLVGLGAEEMLLPVQYLQNKEITLTGTFRYVDTWPAAISLVTSGRIDLDGMVTARYPLERAEDALAGGDDPRGMKAVVTVSEEGA</sequence>
<dbReference type="PANTHER" id="PTHR43161:SF9">
    <property type="entry name" value="SORBITOL DEHYDROGENASE"/>
    <property type="match status" value="1"/>
</dbReference>
<accession>A0A839DP33</accession>
<comment type="cofactor">
    <cofactor evidence="1 6">
        <name>Zn(2+)</name>
        <dbReference type="ChEBI" id="CHEBI:29105"/>
    </cofactor>
</comment>
<dbReference type="InterPro" id="IPR013149">
    <property type="entry name" value="ADH-like_C"/>
</dbReference>
<evidence type="ECO:0000256" key="1">
    <source>
        <dbReference type="ARBA" id="ARBA00001947"/>
    </source>
</evidence>
<name>A0A839DP33_9PSEU</name>
<dbReference type="GO" id="GO:0008270">
    <property type="term" value="F:zinc ion binding"/>
    <property type="evidence" value="ECO:0007669"/>
    <property type="project" value="InterPro"/>
</dbReference>
<comment type="similarity">
    <text evidence="2 6">Belongs to the zinc-containing alcohol dehydrogenase family.</text>
</comment>
<keyword evidence="10" id="KW-1185">Reference proteome</keyword>
<evidence type="ECO:0000256" key="5">
    <source>
        <dbReference type="ARBA" id="ARBA00023002"/>
    </source>
</evidence>
<dbReference type="InterPro" id="IPR002328">
    <property type="entry name" value="ADH_Zn_CS"/>
</dbReference>
<dbReference type="Pfam" id="PF00107">
    <property type="entry name" value="ADH_zinc_N"/>
    <property type="match status" value="1"/>
</dbReference>
<evidence type="ECO:0000313" key="9">
    <source>
        <dbReference type="EMBL" id="MBA8823742.1"/>
    </source>
</evidence>
<dbReference type="AlphaFoldDB" id="A0A839DP33"/>
<keyword evidence="3 6" id="KW-0479">Metal-binding</keyword>
<comment type="caution">
    <text evidence="9">The sequence shown here is derived from an EMBL/GenBank/DDBJ whole genome shotgun (WGS) entry which is preliminary data.</text>
</comment>
<evidence type="ECO:0000259" key="7">
    <source>
        <dbReference type="Pfam" id="PF00107"/>
    </source>
</evidence>
<organism evidence="9 10">
    <name type="scientific">Halosaccharopolyspora lacisalsi</name>
    <dbReference type="NCBI Taxonomy" id="1000566"/>
    <lineage>
        <taxon>Bacteria</taxon>
        <taxon>Bacillati</taxon>
        <taxon>Actinomycetota</taxon>
        <taxon>Actinomycetes</taxon>
        <taxon>Pseudonocardiales</taxon>
        <taxon>Pseudonocardiaceae</taxon>
        <taxon>Halosaccharopolyspora</taxon>
    </lineage>
</organism>
<dbReference type="RefSeq" id="WP_182543001.1">
    <property type="nucleotide sequence ID" value="NZ_JACGWZ010000001.1"/>
</dbReference>
<dbReference type="SUPFAM" id="SSF50129">
    <property type="entry name" value="GroES-like"/>
    <property type="match status" value="1"/>
</dbReference>